<dbReference type="OrthoDB" id="9796461at2"/>
<accession>F8BWP5</accession>
<proteinExistence type="predicted"/>
<name>F8BWP5_AFIC5</name>
<evidence type="ECO:0000313" key="3">
    <source>
        <dbReference type="Proteomes" id="UP000007730"/>
    </source>
</evidence>
<keyword evidence="3" id="KW-1185">Reference proteome</keyword>
<gene>
    <name evidence="2" type="ordered locus">OCA5_c21070</name>
</gene>
<dbReference type="Pfam" id="PF19040">
    <property type="entry name" value="SGNH"/>
    <property type="match status" value="1"/>
</dbReference>
<dbReference type="HOGENOM" id="CLU_1904613_0_0_5"/>
<dbReference type="AlphaFoldDB" id="F8BWP5"/>
<dbReference type="STRING" id="504832.OCA5_c21070"/>
<dbReference type="eggNOG" id="COG1835">
    <property type="taxonomic scope" value="Bacteria"/>
</dbReference>
<protein>
    <recommendedName>
        <fullName evidence="1">SGNH domain-containing protein</fullName>
    </recommendedName>
</protein>
<evidence type="ECO:0000259" key="1">
    <source>
        <dbReference type="Pfam" id="PF19040"/>
    </source>
</evidence>
<organism evidence="2 3">
    <name type="scientific">Afipia carboxidovorans (strain ATCC 49405 / DSM 1227 / KCTC 32145 / OM5)</name>
    <name type="common">Oligotropha carboxidovorans</name>
    <dbReference type="NCBI Taxonomy" id="504832"/>
    <lineage>
        <taxon>Bacteria</taxon>
        <taxon>Pseudomonadati</taxon>
        <taxon>Pseudomonadota</taxon>
        <taxon>Alphaproteobacteria</taxon>
        <taxon>Hyphomicrobiales</taxon>
        <taxon>Nitrobacteraceae</taxon>
        <taxon>Afipia</taxon>
    </lineage>
</organism>
<evidence type="ECO:0000313" key="2">
    <source>
        <dbReference type="EMBL" id="AEI06813.1"/>
    </source>
</evidence>
<sequence>MFAFIADWLGVRQRAGRSFVVIGAQVTANQCTFSNERLAPAPLPHAPPPSCPPKPREQALREGAKINAALARVVAKFPDRAQLLIPADIFCGETCATVKDGTWLYLDVGHFNVVGSRYAITRAQPMLVDLLRN</sequence>
<dbReference type="KEGG" id="ocg:OCA5_c21070"/>
<reference evidence="2 3" key="1">
    <citation type="journal article" date="2011" name="J. Bacteriol.">
        <title>Complete genome sequences of the chemolithoautotrophic Oligotropha carboxidovorans strains OM4 and OM5.</title>
        <authorList>
            <person name="Volland S."/>
            <person name="Rachinger M."/>
            <person name="Strittmatter A."/>
            <person name="Daniel R."/>
            <person name="Gottschalk G."/>
            <person name="Meyer O."/>
        </authorList>
    </citation>
    <scope>NUCLEOTIDE SEQUENCE [LARGE SCALE GENOMIC DNA]</scope>
    <source>
        <strain evidence="3">ATCC 49405 / DSM 1227 / KCTC 32145 / OM5</strain>
    </source>
</reference>
<feature type="domain" description="SGNH" evidence="1">
    <location>
        <begin position="14"/>
        <end position="119"/>
    </location>
</feature>
<dbReference type="EMBL" id="CP002826">
    <property type="protein sequence ID" value="AEI06813.1"/>
    <property type="molecule type" value="Genomic_DNA"/>
</dbReference>
<dbReference type="InterPro" id="IPR043968">
    <property type="entry name" value="SGNH"/>
</dbReference>
<dbReference type="Proteomes" id="UP000007730">
    <property type="component" value="Chromosome"/>
</dbReference>